<dbReference type="Pfam" id="PF22083">
    <property type="entry name" value="I-HmuI_NUMOD-like"/>
    <property type="match status" value="1"/>
</dbReference>
<accession>A0A6M0ILK0</accession>
<evidence type="ECO:0000256" key="1">
    <source>
        <dbReference type="ARBA" id="ARBA00010045"/>
    </source>
</evidence>
<organism evidence="3 4">
    <name type="scientific">Spirosoma agri</name>
    <dbReference type="NCBI Taxonomy" id="1987381"/>
    <lineage>
        <taxon>Bacteria</taxon>
        <taxon>Pseudomonadati</taxon>
        <taxon>Bacteroidota</taxon>
        <taxon>Cytophagia</taxon>
        <taxon>Cytophagales</taxon>
        <taxon>Cytophagaceae</taxon>
        <taxon>Spirosoma</taxon>
    </lineage>
</organism>
<dbReference type="NCBIfam" id="TIGR01453">
    <property type="entry name" value="grpIintron_endo"/>
    <property type="match status" value="1"/>
</dbReference>
<evidence type="ECO:0000313" key="3">
    <source>
        <dbReference type="EMBL" id="NEU67773.1"/>
    </source>
</evidence>
<protein>
    <submittedName>
        <fullName evidence="3">GIY-YIG nuclease family protein</fullName>
    </submittedName>
</protein>
<dbReference type="InterPro" id="IPR035901">
    <property type="entry name" value="GIY-YIG_endonuc_sf"/>
</dbReference>
<dbReference type="InterPro" id="IPR054307">
    <property type="entry name" value="I-HmuI_NUMOD-like"/>
</dbReference>
<comment type="similarity">
    <text evidence="1">To endonucleases of group I introns of fungi and phage.</text>
</comment>
<sequence length="262" mass="29700">MNELITITTGEQGLPVVSARELYESLENKSISCIYCIRSRKYPNRFYVGSATNISKRRSQHLADLSKNRHHSILLQRHANKHGLSDLYFEVIKRCSVIDLIGTEQHYLDQLRPYYNTLLVANSPAGTKRSLTAIKKWRLSMQGYRHSEETIQKIRDSKREISLSTRQKQRLASTGRVMSEGARKKISAAATGRVLSVQTKQKISAANKGKKGKAVLCTTNNTRYTSITEAAQILGLDFRRVSRVCNGSRKRTGGLHFEFIQQ</sequence>
<dbReference type="SUPFAM" id="SSF64496">
    <property type="entry name" value="DNA-binding domain of intron-encoded endonucleases"/>
    <property type="match status" value="1"/>
</dbReference>
<proteinExistence type="predicted"/>
<dbReference type="SMART" id="SM00496">
    <property type="entry name" value="IENR2"/>
    <property type="match status" value="3"/>
</dbReference>
<dbReference type="PROSITE" id="PS50164">
    <property type="entry name" value="GIY_YIG"/>
    <property type="match status" value="1"/>
</dbReference>
<keyword evidence="4" id="KW-1185">Reference proteome</keyword>
<name>A0A6M0ILK0_9BACT</name>
<dbReference type="AlphaFoldDB" id="A0A6M0ILK0"/>
<feature type="domain" description="GIY-YIG" evidence="2">
    <location>
        <begin position="30"/>
        <end position="117"/>
    </location>
</feature>
<evidence type="ECO:0000259" key="2">
    <source>
        <dbReference type="PROSITE" id="PS50164"/>
    </source>
</evidence>
<dbReference type="Proteomes" id="UP000477386">
    <property type="component" value="Unassembled WGS sequence"/>
</dbReference>
<reference evidence="3 4" key="1">
    <citation type="submission" date="2020-02" db="EMBL/GenBank/DDBJ databases">
        <title>Draft genome sequence of two Spirosoma agri KCTC 52727 and Spirosoma terrae KCTC 52035.</title>
        <authorList>
            <person name="Rojas J."/>
            <person name="Ambika Manirajan B."/>
            <person name="Ratering S."/>
            <person name="Suarez C."/>
            <person name="Schnell S."/>
        </authorList>
    </citation>
    <scope>NUCLEOTIDE SEQUENCE [LARGE SCALE GENOMIC DNA]</scope>
    <source>
        <strain evidence="3 4">KCTC 52727</strain>
    </source>
</reference>
<dbReference type="SMART" id="SM00465">
    <property type="entry name" value="GIYc"/>
    <property type="match status" value="1"/>
</dbReference>
<comment type="caution">
    <text evidence="3">The sequence shown here is derived from an EMBL/GenBank/DDBJ whole genome shotgun (WGS) entry which is preliminary data.</text>
</comment>
<dbReference type="Pfam" id="PF07460">
    <property type="entry name" value="NUMOD3"/>
    <property type="match status" value="2"/>
</dbReference>
<dbReference type="InterPro" id="IPR000305">
    <property type="entry name" value="GIY-YIG_endonuc"/>
</dbReference>
<dbReference type="GO" id="GO:0004519">
    <property type="term" value="F:endonuclease activity"/>
    <property type="evidence" value="ECO:0007669"/>
    <property type="project" value="InterPro"/>
</dbReference>
<dbReference type="SUPFAM" id="SSF82771">
    <property type="entry name" value="GIY-YIG endonuclease"/>
    <property type="match status" value="1"/>
</dbReference>
<dbReference type="InterPro" id="IPR003611">
    <property type="entry name" value="NUMOD3"/>
</dbReference>
<gene>
    <name evidence="3" type="ORF">GK091_12860</name>
</gene>
<dbReference type="InterPro" id="IPR036388">
    <property type="entry name" value="WH-like_DNA-bd_sf"/>
</dbReference>
<dbReference type="Gene3D" id="3.40.1440.10">
    <property type="entry name" value="GIY-YIG endonuclease"/>
    <property type="match status" value="1"/>
</dbReference>
<dbReference type="Pfam" id="PF01541">
    <property type="entry name" value="GIY-YIG"/>
    <property type="match status" value="1"/>
</dbReference>
<dbReference type="Gene3D" id="1.10.10.10">
    <property type="entry name" value="Winged helix-like DNA-binding domain superfamily/Winged helix DNA-binding domain"/>
    <property type="match status" value="1"/>
</dbReference>
<evidence type="ECO:0000313" key="4">
    <source>
        <dbReference type="Proteomes" id="UP000477386"/>
    </source>
</evidence>
<dbReference type="InterPro" id="IPR006350">
    <property type="entry name" value="Intron_endoG1"/>
</dbReference>
<dbReference type="EMBL" id="JAAGNZ010000001">
    <property type="protein sequence ID" value="NEU67773.1"/>
    <property type="molecule type" value="Genomic_DNA"/>
</dbReference>
<dbReference type="RefSeq" id="WP_164038396.1">
    <property type="nucleotide sequence ID" value="NZ_JAAGNZ010000001.1"/>
</dbReference>
<dbReference type="GO" id="GO:0003677">
    <property type="term" value="F:DNA binding"/>
    <property type="evidence" value="ECO:0007669"/>
    <property type="project" value="InterPro"/>
</dbReference>